<organism evidence="2 3">
    <name type="scientific">Nocardia bovistercoris</name>
    <dbReference type="NCBI Taxonomy" id="2785916"/>
    <lineage>
        <taxon>Bacteria</taxon>
        <taxon>Bacillati</taxon>
        <taxon>Actinomycetota</taxon>
        <taxon>Actinomycetes</taxon>
        <taxon>Mycobacteriales</taxon>
        <taxon>Nocardiaceae</taxon>
        <taxon>Nocardia</taxon>
    </lineage>
</organism>
<accession>A0A931N277</accession>
<name>A0A931N277_9NOCA</name>
<evidence type="ECO:0000256" key="1">
    <source>
        <dbReference type="SAM" id="Phobius"/>
    </source>
</evidence>
<dbReference type="AlphaFoldDB" id="A0A931N277"/>
<proteinExistence type="predicted"/>
<gene>
    <name evidence="2" type="ORF">IT779_05535</name>
</gene>
<keyword evidence="1" id="KW-1133">Transmembrane helix</keyword>
<reference evidence="2" key="1">
    <citation type="submission" date="2020-11" db="EMBL/GenBank/DDBJ databases">
        <title>Nocardia NEAU-351.nov., a novel actinomycete isolated from the cow dung.</title>
        <authorList>
            <person name="Zhang X."/>
        </authorList>
    </citation>
    <scope>NUCLEOTIDE SEQUENCE</scope>
    <source>
        <strain evidence="2">NEAU-351</strain>
    </source>
</reference>
<feature type="transmembrane region" description="Helical" evidence="1">
    <location>
        <begin position="92"/>
        <end position="110"/>
    </location>
</feature>
<evidence type="ECO:0000313" key="3">
    <source>
        <dbReference type="Proteomes" id="UP000655751"/>
    </source>
</evidence>
<feature type="transmembrane region" description="Helical" evidence="1">
    <location>
        <begin position="63"/>
        <end position="86"/>
    </location>
</feature>
<keyword evidence="1" id="KW-0812">Transmembrane</keyword>
<comment type="caution">
    <text evidence="2">The sequence shown here is derived from an EMBL/GenBank/DDBJ whole genome shotgun (WGS) entry which is preliminary data.</text>
</comment>
<dbReference type="Proteomes" id="UP000655751">
    <property type="component" value="Unassembled WGS sequence"/>
</dbReference>
<dbReference type="RefSeq" id="WP_196148078.1">
    <property type="nucleotide sequence ID" value="NZ_JADMLG010000002.1"/>
</dbReference>
<dbReference type="EMBL" id="JADMLG010000002">
    <property type="protein sequence ID" value="MBH0775746.1"/>
    <property type="molecule type" value="Genomic_DNA"/>
</dbReference>
<evidence type="ECO:0000313" key="2">
    <source>
        <dbReference type="EMBL" id="MBH0775746.1"/>
    </source>
</evidence>
<keyword evidence="1" id="KW-0472">Membrane</keyword>
<keyword evidence="3" id="KW-1185">Reference proteome</keyword>
<protein>
    <submittedName>
        <fullName evidence="2">Uncharacterized protein</fullName>
    </submittedName>
</protein>
<sequence>MGAQESRDETVPYTELGYWRWRDGLESELPPATADHARTRAAAADEWHSAFLRAQHRAMIRRTVAYCTRATLVTAALLTLCALAGVRWHEQLWIPILCAILAAATLYRYVSTLIAARAAFRLEQRTLTRQFPNPCRPAPEGDPA</sequence>